<dbReference type="Pfam" id="PF03106">
    <property type="entry name" value="WRKY"/>
    <property type="match status" value="1"/>
</dbReference>
<keyword evidence="3" id="KW-0238">DNA-binding</keyword>
<reference evidence="7" key="1">
    <citation type="submission" date="2018-02" db="EMBL/GenBank/DDBJ databases">
        <authorList>
            <person name="Cohen D.B."/>
            <person name="Kent A.D."/>
        </authorList>
    </citation>
    <scope>NUCLEOTIDE SEQUENCE</scope>
</reference>
<protein>
    <recommendedName>
        <fullName evidence="6">WRKY domain-containing protein</fullName>
    </recommendedName>
</protein>
<dbReference type="FunFam" id="2.20.25.80:FF:000004">
    <property type="entry name" value="WRKY transcription factor 65"/>
    <property type="match status" value="1"/>
</dbReference>
<dbReference type="InterPro" id="IPR003657">
    <property type="entry name" value="WRKY_dom"/>
</dbReference>
<evidence type="ECO:0000313" key="7">
    <source>
        <dbReference type="EMBL" id="SPD12143.1"/>
    </source>
</evidence>
<name>A0A2N9HK73_FAGSY</name>
<feature type="domain" description="WRKY" evidence="6">
    <location>
        <begin position="75"/>
        <end position="141"/>
    </location>
</feature>
<evidence type="ECO:0000259" key="6">
    <source>
        <dbReference type="PROSITE" id="PS50811"/>
    </source>
</evidence>
<dbReference type="PANTHER" id="PTHR32096:SF18">
    <property type="entry name" value="DISEASE RESISTANCE PROTEIN RRS1B-RELATED"/>
    <property type="match status" value="1"/>
</dbReference>
<evidence type="ECO:0000256" key="3">
    <source>
        <dbReference type="ARBA" id="ARBA00023125"/>
    </source>
</evidence>
<accession>A0A2N9HK73</accession>
<dbReference type="InterPro" id="IPR036576">
    <property type="entry name" value="WRKY_dom_sf"/>
</dbReference>
<dbReference type="EMBL" id="OIVN01003561">
    <property type="protein sequence ID" value="SPD12143.1"/>
    <property type="molecule type" value="Genomic_DNA"/>
</dbReference>
<evidence type="ECO:0000256" key="5">
    <source>
        <dbReference type="ARBA" id="ARBA00023242"/>
    </source>
</evidence>
<proteinExistence type="predicted"/>
<dbReference type="SUPFAM" id="SSF118290">
    <property type="entry name" value="WRKY DNA-binding domain"/>
    <property type="match status" value="1"/>
</dbReference>
<dbReference type="GO" id="GO:0003700">
    <property type="term" value="F:DNA-binding transcription factor activity"/>
    <property type="evidence" value="ECO:0007669"/>
    <property type="project" value="InterPro"/>
</dbReference>
<dbReference type="GO" id="GO:0005634">
    <property type="term" value="C:nucleus"/>
    <property type="evidence" value="ECO:0007669"/>
    <property type="project" value="UniProtKB-SubCell"/>
</dbReference>
<evidence type="ECO:0000256" key="1">
    <source>
        <dbReference type="ARBA" id="ARBA00004123"/>
    </source>
</evidence>
<dbReference type="PROSITE" id="PS50811">
    <property type="entry name" value="WRKY"/>
    <property type="match status" value="1"/>
</dbReference>
<dbReference type="GO" id="GO:0000976">
    <property type="term" value="F:transcription cis-regulatory region binding"/>
    <property type="evidence" value="ECO:0007669"/>
    <property type="project" value="TreeGrafter"/>
</dbReference>
<keyword evidence="5" id="KW-0539">Nucleus</keyword>
<organism evidence="7">
    <name type="scientific">Fagus sylvatica</name>
    <name type="common">Beechnut</name>
    <dbReference type="NCBI Taxonomy" id="28930"/>
    <lineage>
        <taxon>Eukaryota</taxon>
        <taxon>Viridiplantae</taxon>
        <taxon>Streptophyta</taxon>
        <taxon>Embryophyta</taxon>
        <taxon>Tracheophyta</taxon>
        <taxon>Spermatophyta</taxon>
        <taxon>Magnoliopsida</taxon>
        <taxon>eudicotyledons</taxon>
        <taxon>Gunneridae</taxon>
        <taxon>Pentapetalae</taxon>
        <taxon>rosids</taxon>
        <taxon>fabids</taxon>
        <taxon>Fagales</taxon>
        <taxon>Fagaceae</taxon>
        <taxon>Fagus</taxon>
    </lineage>
</organism>
<gene>
    <name evidence="7" type="ORF">FSB_LOCUS40025</name>
</gene>
<keyword evidence="2" id="KW-0805">Transcription regulation</keyword>
<dbReference type="Gene3D" id="2.20.25.80">
    <property type="entry name" value="WRKY domain"/>
    <property type="match status" value="1"/>
</dbReference>
<dbReference type="SMART" id="SM00774">
    <property type="entry name" value="WRKY"/>
    <property type="match status" value="1"/>
</dbReference>
<evidence type="ECO:0000256" key="4">
    <source>
        <dbReference type="ARBA" id="ARBA00023163"/>
    </source>
</evidence>
<dbReference type="InterPro" id="IPR044810">
    <property type="entry name" value="WRKY_plant"/>
</dbReference>
<sequence length="235" mass="27153">MELCLVPDIPTSWDDLLGWGIRNFKGQSFRVSLCKVSWWAADITEEQMEKEIGRDVKARMIGLKQFEPFILSRKREIDIPPDEYSWRKYGQKPIKGSPYPRGYYKCSTIRGCPARKHVERAPDDPAMLIVTYEAEHSHTAPPPMQENVAAGVGLKKMSSNEETMEDMNGDSFQKVKQRFKDRTMKVAQTKEMLSKQAVQTKEILSKQAVKFAKQAEEHERFISKVVFPFLKLKFC</sequence>
<evidence type="ECO:0000256" key="2">
    <source>
        <dbReference type="ARBA" id="ARBA00023015"/>
    </source>
</evidence>
<keyword evidence="4" id="KW-0804">Transcription</keyword>
<dbReference type="PANTHER" id="PTHR32096">
    <property type="entry name" value="WRKY TRANSCRIPTION FACTOR 30-RELATED-RELATED"/>
    <property type="match status" value="1"/>
</dbReference>
<comment type="subcellular location">
    <subcellularLocation>
        <location evidence="1">Nucleus</location>
    </subcellularLocation>
</comment>
<dbReference type="AlphaFoldDB" id="A0A2N9HK73"/>